<evidence type="ECO:0000313" key="4">
    <source>
        <dbReference type="Proteomes" id="UP001319827"/>
    </source>
</evidence>
<evidence type="ECO:0000313" key="3">
    <source>
        <dbReference type="EMBL" id="BCR06324.1"/>
    </source>
</evidence>
<dbReference type="RefSeq" id="WP_221249698.1">
    <property type="nucleotide sequence ID" value="NZ_AP024355.1"/>
</dbReference>
<protein>
    <recommendedName>
        <fullName evidence="2">Cupin type-2 domain-containing protein</fullName>
    </recommendedName>
</protein>
<dbReference type="InterPro" id="IPR011051">
    <property type="entry name" value="RmlC_Cupin_sf"/>
</dbReference>
<reference evidence="3 4" key="2">
    <citation type="journal article" date="2021" name="Int. J. Syst. Evol. Microbiol.">
        <title>Isolation and Polyphasic Characterization of Desulfuromonas versatilis sp. Nov., an Electrogenic Bacteria Capable of Versatile Metabolism Isolated from a Graphene Oxide-Reducing Enrichment Culture.</title>
        <authorList>
            <person name="Xie L."/>
            <person name="Yoshida N."/>
            <person name="Ishii S."/>
            <person name="Meng L."/>
        </authorList>
    </citation>
    <scope>NUCLEOTIDE SEQUENCE [LARGE SCALE GENOMIC DNA]</scope>
    <source>
        <strain evidence="3 4">NIT-T3</strain>
    </source>
</reference>
<dbReference type="CDD" id="cd02222">
    <property type="entry name" value="cupin_TM1459-like"/>
    <property type="match status" value="1"/>
</dbReference>
<reference evidence="3 4" key="1">
    <citation type="journal article" date="2016" name="C (Basel)">
        <title>Selective Growth of and Electricity Production by Marine Exoelectrogenic Bacteria in Self-Aggregated Hydrogel of Microbially Reduced Graphene Oxide.</title>
        <authorList>
            <person name="Yoshida N."/>
            <person name="Goto Y."/>
            <person name="Miyata Y."/>
        </authorList>
    </citation>
    <scope>NUCLEOTIDE SEQUENCE [LARGE SCALE GENOMIC DNA]</scope>
    <source>
        <strain evidence="3 4">NIT-T3</strain>
    </source>
</reference>
<keyword evidence="4" id="KW-1185">Reference proteome</keyword>
<dbReference type="EMBL" id="AP024355">
    <property type="protein sequence ID" value="BCR06324.1"/>
    <property type="molecule type" value="Genomic_DNA"/>
</dbReference>
<gene>
    <name evidence="3" type="ORF">DESUT3_33930</name>
</gene>
<sequence>MTDEKQSPGSCDWVPGEGREATSGASCDWAGAPAEGADNRSAFYRFLPDFSWEGVKREEYKPEAGGWAAIARNVLIGNRGESARFDLRYFEIAPGGNSSLEKHRHEHVVVGIRGRGQALIAGEVREVGFLDTLYLAPDDPHQLLNPFEEPFGFFCIVNHERDRPRPLDADELARLHAGPAGKLVKP</sequence>
<feature type="region of interest" description="Disordered" evidence="1">
    <location>
        <begin position="1"/>
        <end position="31"/>
    </location>
</feature>
<proteinExistence type="predicted"/>
<dbReference type="SUPFAM" id="SSF51182">
    <property type="entry name" value="RmlC-like cupins"/>
    <property type="match status" value="1"/>
</dbReference>
<accession>A0ABN6E3D8</accession>
<dbReference type="InterPro" id="IPR014710">
    <property type="entry name" value="RmlC-like_jellyroll"/>
</dbReference>
<dbReference type="Proteomes" id="UP001319827">
    <property type="component" value="Chromosome"/>
</dbReference>
<feature type="domain" description="Cupin type-2" evidence="2">
    <location>
        <begin position="89"/>
        <end position="157"/>
    </location>
</feature>
<dbReference type="InterPro" id="IPR013096">
    <property type="entry name" value="Cupin_2"/>
</dbReference>
<organism evidence="3 4">
    <name type="scientific">Desulfuromonas versatilis</name>
    <dbReference type="NCBI Taxonomy" id="2802975"/>
    <lineage>
        <taxon>Bacteria</taxon>
        <taxon>Pseudomonadati</taxon>
        <taxon>Thermodesulfobacteriota</taxon>
        <taxon>Desulfuromonadia</taxon>
        <taxon>Desulfuromonadales</taxon>
        <taxon>Desulfuromonadaceae</taxon>
        <taxon>Desulfuromonas</taxon>
    </lineage>
</organism>
<dbReference type="Gene3D" id="2.60.120.10">
    <property type="entry name" value="Jelly Rolls"/>
    <property type="match status" value="1"/>
</dbReference>
<evidence type="ECO:0000256" key="1">
    <source>
        <dbReference type="SAM" id="MobiDB-lite"/>
    </source>
</evidence>
<name>A0ABN6E3D8_9BACT</name>
<dbReference type="Pfam" id="PF07883">
    <property type="entry name" value="Cupin_2"/>
    <property type="match status" value="1"/>
</dbReference>
<evidence type="ECO:0000259" key="2">
    <source>
        <dbReference type="Pfam" id="PF07883"/>
    </source>
</evidence>